<evidence type="ECO:0000313" key="2">
    <source>
        <dbReference type="Proteomes" id="UP001209257"/>
    </source>
</evidence>
<dbReference type="RefSeq" id="WP_262994727.1">
    <property type="nucleotide sequence ID" value="NZ_JAOTJC010000008.1"/>
</dbReference>
<keyword evidence="2" id="KW-1185">Reference proteome</keyword>
<proteinExistence type="predicted"/>
<comment type="caution">
    <text evidence="1">The sequence shown here is derived from an EMBL/GenBank/DDBJ whole genome shotgun (WGS) entry which is preliminary data.</text>
</comment>
<sequence length="115" mass="13091">MYARAKKQREQEIDSRIHIIHQAIANKVLAAPHYLKQARDTLEKRYAEGLIRYGSYLLWDSILLQAESSPETFKALLLAQDKRTASLRRHTIFTGVLTESEREHALAANATSGND</sequence>
<gene>
    <name evidence="1" type="ORF">OCL06_11715</name>
</gene>
<organism evidence="1 2">
    <name type="scientific">Alteromonas salexigens</name>
    <dbReference type="NCBI Taxonomy" id="2982530"/>
    <lineage>
        <taxon>Bacteria</taxon>
        <taxon>Pseudomonadati</taxon>
        <taxon>Pseudomonadota</taxon>
        <taxon>Gammaproteobacteria</taxon>
        <taxon>Alteromonadales</taxon>
        <taxon>Alteromonadaceae</taxon>
        <taxon>Alteromonas/Salinimonas group</taxon>
        <taxon>Alteromonas</taxon>
    </lineage>
</organism>
<name>A0ABT2VPL5_9ALTE</name>
<accession>A0ABT2VPL5</accession>
<dbReference type="EMBL" id="JAOTJC010000008">
    <property type="protein sequence ID" value="MCU7555261.1"/>
    <property type="molecule type" value="Genomic_DNA"/>
</dbReference>
<protein>
    <submittedName>
        <fullName evidence="1">Uncharacterized protein</fullName>
    </submittedName>
</protein>
<evidence type="ECO:0000313" key="1">
    <source>
        <dbReference type="EMBL" id="MCU7555261.1"/>
    </source>
</evidence>
<dbReference type="Proteomes" id="UP001209257">
    <property type="component" value="Unassembled WGS sequence"/>
</dbReference>
<reference evidence="2" key="1">
    <citation type="submission" date="2023-07" db="EMBL/GenBank/DDBJ databases">
        <title>Study on multiphase classification of strain Alteromonas salexigens isolated from the Yellow Sea.</title>
        <authorList>
            <person name="Sun L."/>
        </authorList>
    </citation>
    <scope>NUCLEOTIDE SEQUENCE [LARGE SCALE GENOMIC DNA]</scope>
    <source>
        <strain evidence="2">ASW11-19</strain>
    </source>
</reference>